<gene>
    <name evidence="1" type="ORF">E1809_00160</name>
</gene>
<evidence type="ECO:0000313" key="2">
    <source>
        <dbReference type="Proteomes" id="UP000295511"/>
    </source>
</evidence>
<comment type="caution">
    <text evidence="1">The sequence shown here is derived from an EMBL/GenBank/DDBJ whole genome shotgun (WGS) entry which is preliminary data.</text>
</comment>
<sequence length="274" mass="30021">MHKIDGVLSKFDGVARAKHFAAAGISDFQLRAALAKGQVGRVARGVYARQGANPTLVAIRSLPAEPACISAAELAGLWIVERPRVPHVAAPHSRKYPGFICHRSAAPPTLLDSVVQALRCMPDLDGLVIAESAVALGKVELSALRNRLTGRNDLRERRLVSMIVPQSQSTIECIARFLLRQAGFHVESQVNIPGMGHLDLMVDGRLGIETDGTGFHMDKASFEEDRRRWNVTTRLGVPTLVVSHALLVQRPREFVWMVRETLKSFDRGLTTQAA</sequence>
<dbReference type="OrthoDB" id="2594539at2"/>
<keyword evidence="2" id="KW-1185">Reference proteome</keyword>
<evidence type="ECO:0008006" key="3">
    <source>
        <dbReference type="Google" id="ProtNLM"/>
    </source>
</evidence>
<accession>A0A4R5L0R5</accession>
<dbReference type="RefSeq" id="WP_133202221.1">
    <property type="nucleotide sequence ID" value="NZ_SMRU01000001.1"/>
</dbReference>
<reference evidence="1 2" key="1">
    <citation type="submission" date="2019-03" db="EMBL/GenBank/DDBJ databases">
        <title>Whole genome sequence of Arthrobacter sp JH1-1.</title>
        <authorList>
            <person name="Trinh H.N."/>
        </authorList>
    </citation>
    <scope>NUCLEOTIDE SEQUENCE [LARGE SCALE GENOMIC DNA]</scope>
    <source>
        <strain evidence="1 2">JH1-1</strain>
    </source>
</reference>
<dbReference type="Proteomes" id="UP000295511">
    <property type="component" value="Unassembled WGS sequence"/>
</dbReference>
<name>A0A4R5L0R5_9MICC</name>
<dbReference type="EMBL" id="SMRU01000001">
    <property type="protein sequence ID" value="TDG01547.1"/>
    <property type="molecule type" value="Genomic_DNA"/>
</dbReference>
<organism evidence="1 2">
    <name type="scientific">Arthrobacter terricola</name>
    <dbReference type="NCBI Taxonomy" id="2547396"/>
    <lineage>
        <taxon>Bacteria</taxon>
        <taxon>Bacillati</taxon>
        <taxon>Actinomycetota</taxon>
        <taxon>Actinomycetes</taxon>
        <taxon>Micrococcales</taxon>
        <taxon>Micrococcaceae</taxon>
        <taxon>Arthrobacter</taxon>
    </lineage>
</organism>
<protein>
    <recommendedName>
        <fullName evidence="3">DUF559 domain-containing protein</fullName>
    </recommendedName>
</protein>
<evidence type="ECO:0000313" key="1">
    <source>
        <dbReference type="EMBL" id="TDG01547.1"/>
    </source>
</evidence>
<dbReference type="Gene3D" id="3.40.960.10">
    <property type="entry name" value="VSR Endonuclease"/>
    <property type="match status" value="1"/>
</dbReference>
<proteinExistence type="predicted"/>
<dbReference type="AlphaFoldDB" id="A0A4R5L0R5"/>